<evidence type="ECO:0000313" key="2">
    <source>
        <dbReference type="Proteomes" id="UP000654918"/>
    </source>
</evidence>
<gene>
    <name evidence="1" type="ORF">CPLU01_10714</name>
</gene>
<accession>A0A8H6N911</accession>
<protein>
    <submittedName>
        <fullName evidence="1">Uncharacterized protein</fullName>
    </submittedName>
</protein>
<comment type="caution">
    <text evidence="1">The sequence shown here is derived from an EMBL/GenBank/DDBJ whole genome shotgun (WGS) entry which is preliminary data.</text>
</comment>
<feature type="non-terminal residue" evidence="1">
    <location>
        <position position="80"/>
    </location>
</feature>
<keyword evidence="2" id="KW-1185">Reference proteome</keyword>
<organism evidence="1 2">
    <name type="scientific">Colletotrichum plurivorum</name>
    <dbReference type="NCBI Taxonomy" id="2175906"/>
    <lineage>
        <taxon>Eukaryota</taxon>
        <taxon>Fungi</taxon>
        <taxon>Dikarya</taxon>
        <taxon>Ascomycota</taxon>
        <taxon>Pezizomycotina</taxon>
        <taxon>Sordariomycetes</taxon>
        <taxon>Hypocreomycetidae</taxon>
        <taxon>Glomerellales</taxon>
        <taxon>Glomerellaceae</taxon>
        <taxon>Colletotrichum</taxon>
        <taxon>Colletotrichum orchidearum species complex</taxon>
    </lineage>
</organism>
<dbReference type="EMBL" id="WIGO01000188">
    <property type="protein sequence ID" value="KAF6824689.1"/>
    <property type="molecule type" value="Genomic_DNA"/>
</dbReference>
<dbReference type="AlphaFoldDB" id="A0A8H6N911"/>
<name>A0A8H6N911_9PEZI</name>
<evidence type="ECO:0000313" key="1">
    <source>
        <dbReference type="EMBL" id="KAF6824689.1"/>
    </source>
</evidence>
<sequence>RAITPNSHSYNYCPGRTLRPCCHCQEPCRAISSDGAHHERRSFQGTVKTAIRQQEPRDHRSGMERCCCHLPNLGEARASP</sequence>
<proteinExistence type="predicted"/>
<dbReference type="Proteomes" id="UP000654918">
    <property type="component" value="Unassembled WGS sequence"/>
</dbReference>
<reference evidence="1" key="1">
    <citation type="journal article" date="2020" name="Phytopathology">
        <title>Genome Sequence Resources of Colletotrichum truncatum, C. plurivorum, C. musicola, and C. sojae: Four Species Pathogenic to Soybean (Glycine max).</title>
        <authorList>
            <person name="Rogerio F."/>
            <person name="Boufleur T.R."/>
            <person name="Ciampi-Guillardi M."/>
            <person name="Sukno S.A."/>
            <person name="Thon M.R."/>
            <person name="Massola Junior N.S."/>
            <person name="Baroncelli R."/>
        </authorList>
    </citation>
    <scope>NUCLEOTIDE SEQUENCE</scope>
    <source>
        <strain evidence="1">LFN00145</strain>
    </source>
</reference>